<evidence type="ECO:0000256" key="1">
    <source>
        <dbReference type="ARBA" id="ARBA00008894"/>
    </source>
</evidence>
<dbReference type="Pfam" id="PF00931">
    <property type="entry name" value="NB-ARC"/>
    <property type="match status" value="1"/>
</dbReference>
<keyword evidence="3" id="KW-0175">Coiled coil</keyword>
<dbReference type="InterPro" id="IPR002182">
    <property type="entry name" value="NB-ARC"/>
</dbReference>
<keyword evidence="2" id="KW-0611">Plant defense</keyword>
<dbReference type="SUPFAM" id="SSF52047">
    <property type="entry name" value="RNI-like"/>
    <property type="match status" value="1"/>
</dbReference>
<evidence type="ECO:0000256" key="2">
    <source>
        <dbReference type="ARBA" id="ARBA00022821"/>
    </source>
</evidence>
<feature type="coiled-coil region" evidence="3">
    <location>
        <begin position="25"/>
        <end position="59"/>
    </location>
</feature>
<dbReference type="PANTHER" id="PTHR33463">
    <property type="entry name" value="NB-ARC DOMAIN-CONTAINING PROTEIN-RELATED"/>
    <property type="match status" value="1"/>
</dbReference>
<dbReference type="FunFam" id="3.40.50.300:FF:001091">
    <property type="entry name" value="Probable disease resistance protein At1g61300"/>
    <property type="match status" value="1"/>
</dbReference>
<protein>
    <submittedName>
        <fullName evidence="6">Uncharacterized protein</fullName>
    </submittedName>
</protein>
<dbReference type="Gene3D" id="3.40.50.300">
    <property type="entry name" value="P-loop containing nucleotide triphosphate hydrolases"/>
    <property type="match status" value="1"/>
</dbReference>
<proteinExistence type="inferred from homology"/>
<sequence>MEFLVSIFEIVKNLGEATGKWFGYINSLDANLKIFKRKIEDLSSQEDDIKTELSSAEQQSGKRRKKVVQDWLGDVQMSRGDMRTLQRQEQEVVGWKNVFSRVQLGKLVVEKIQEVAELQEKVKFSNGLLIEALPTSGLFIPTMGSFCENTSARNMENVWKYLMDDEVRRIGIFGMGGIGKTTFMHHINNELLNEACNFDDVIWVTVSKAFNIRNLQRQIAKALNLDLSSYGDETKRASELYTMLFEKKRYVLILDDLWKAFPLDKADCPNSNALELMQQEQKAFFDGVVPPYSVSFNLKKLYFCRCSSIRNIFPAKLLQNFPNLEQLEVSYCKHVEDIFVEVEMSDQGHHQEDSNTITLRNFQRLQLSSLPRLKSIYKGKMVCGSLQDIVVDKCHTLRRLPLSLHMDNGQASAPPALQHIWGDNEWWESLDWADSYSKSILQPLFSLKY</sequence>
<accession>A0A4S4D9M9</accession>
<feature type="domain" description="Disease resistance protein At4g27190-like leucine-rich repeats" evidence="5">
    <location>
        <begin position="274"/>
        <end position="400"/>
    </location>
</feature>
<evidence type="ECO:0000313" key="7">
    <source>
        <dbReference type="Proteomes" id="UP000306102"/>
    </source>
</evidence>
<feature type="domain" description="NB-ARC" evidence="4">
    <location>
        <begin position="154"/>
        <end position="268"/>
    </location>
</feature>
<dbReference type="GO" id="GO:0043531">
    <property type="term" value="F:ADP binding"/>
    <property type="evidence" value="ECO:0007669"/>
    <property type="project" value="InterPro"/>
</dbReference>
<dbReference type="PRINTS" id="PR00364">
    <property type="entry name" value="DISEASERSIST"/>
</dbReference>
<dbReference type="GO" id="GO:0006952">
    <property type="term" value="P:defense response"/>
    <property type="evidence" value="ECO:0007669"/>
    <property type="project" value="UniProtKB-KW"/>
</dbReference>
<keyword evidence="7" id="KW-1185">Reference proteome</keyword>
<dbReference type="Gene3D" id="3.80.10.10">
    <property type="entry name" value="Ribonuclease Inhibitor"/>
    <property type="match status" value="1"/>
</dbReference>
<evidence type="ECO:0000259" key="4">
    <source>
        <dbReference type="Pfam" id="PF00931"/>
    </source>
</evidence>
<comment type="similarity">
    <text evidence="1">Belongs to the disease resistance NB-LRR family.</text>
</comment>
<evidence type="ECO:0000313" key="6">
    <source>
        <dbReference type="EMBL" id="THF99177.1"/>
    </source>
</evidence>
<dbReference type="InterPro" id="IPR027417">
    <property type="entry name" value="P-loop_NTPase"/>
</dbReference>
<organism evidence="6 7">
    <name type="scientific">Camellia sinensis var. sinensis</name>
    <name type="common">China tea</name>
    <dbReference type="NCBI Taxonomy" id="542762"/>
    <lineage>
        <taxon>Eukaryota</taxon>
        <taxon>Viridiplantae</taxon>
        <taxon>Streptophyta</taxon>
        <taxon>Embryophyta</taxon>
        <taxon>Tracheophyta</taxon>
        <taxon>Spermatophyta</taxon>
        <taxon>Magnoliopsida</taxon>
        <taxon>eudicotyledons</taxon>
        <taxon>Gunneridae</taxon>
        <taxon>Pentapetalae</taxon>
        <taxon>asterids</taxon>
        <taxon>Ericales</taxon>
        <taxon>Theaceae</taxon>
        <taxon>Camellia</taxon>
    </lineage>
</organism>
<name>A0A4S4D9M9_CAMSN</name>
<dbReference type="Proteomes" id="UP000306102">
    <property type="component" value="Unassembled WGS sequence"/>
</dbReference>
<gene>
    <name evidence="6" type="ORF">TEA_010628</name>
</gene>
<evidence type="ECO:0000256" key="3">
    <source>
        <dbReference type="SAM" id="Coils"/>
    </source>
</evidence>
<dbReference type="InterPro" id="IPR057135">
    <property type="entry name" value="At4g27190-like_LRR"/>
</dbReference>
<reference evidence="6 7" key="1">
    <citation type="journal article" date="2018" name="Proc. Natl. Acad. Sci. U.S.A.">
        <title>Draft genome sequence of Camellia sinensis var. sinensis provides insights into the evolution of the tea genome and tea quality.</title>
        <authorList>
            <person name="Wei C."/>
            <person name="Yang H."/>
            <person name="Wang S."/>
            <person name="Zhao J."/>
            <person name="Liu C."/>
            <person name="Gao L."/>
            <person name="Xia E."/>
            <person name="Lu Y."/>
            <person name="Tai Y."/>
            <person name="She G."/>
            <person name="Sun J."/>
            <person name="Cao H."/>
            <person name="Tong W."/>
            <person name="Gao Q."/>
            <person name="Li Y."/>
            <person name="Deng W."/>
            <person name="Jiang X."/>
            <person name="Wang W."/>
            <person name="Chen Q."/>
            <person name="Zhang S."/>
            <person name="Li H."/>
            <person name="Wu J."/>
            <person name="Wang P."/>
            <person name="Li P."/>
            <person name="Shi C."/>
            <person name="Zheng F."/>
            <person name="Jian J."/>
            <person name="Huang B."/>
            <person name="Shan D."/>
            <person name="Shi M."/>
            <person name="Fang C."/>
            <person name="Yue Y."/>
            <person name="Li F."/>
            <person name="Li D."/>
            <person name="Wei S."/>
            <person name="Han B."/>
            <person name="Jiang C."/>
            <person name="Yin Y."/>
            <person name="Xia T."/>
            <person name="Zhang Z."/>
            <person name="Bennetzen J.L."/>
            <person name="Zhao S."/>
            <person name="Wan X."/>
        </authorList>
    </citation>
    <scope>NUCLEOTIDE SEQUENCE [LARGE SCALE GENOMIC DNA]</scope>
    <source>
        <strain evidence="7">cv. Shuchazao</strain>
        <tissue evidence="6">Leaf</tissue>
    </source>
</reference>
<evidence type="ECO:0000259" key="5">
    <source>
        <dbReference type="Pfam" id="PF23247"/>
    </source>
</evidence>
<dbReference type="InterPro" id="IPR032675">
    <property type="entry name" value="LRR_dom_sf"/>
</dbReference>
<dbReference type="SUPFAM" id="SSF52540">
    <property type="entry name" value="P-loop containing nucleoside triphosphate hydrolases"/>
    <property type="match status" value="1"/>
</dbReference>
<dbReference type="Pfam" id="PF23247">
    <property type="entry name" value="LRR_RPS2"/>
    <property type="match status" value="1"/>
</dbReference>
<dbReference type="InterPro" id="IPR050905">
    <property type="entry name" value="Plant_NBS-LRR"/>
</dbReference>
<dbReference type="EMBL" id="SDRB02012022">
    <property type="protein sequence ID" value="THF99177.1"/>
    <property type="molecule type" value="Genomic_DNA"/>
</dbReference>
<comment type="caution">
    <text evidence="6">The sequence shown here is derived from an EMBL/GenBank/DDBJ whole genome shotgun (WGS) entry which is preliminary data.</text>
</comment>
<dbReference type="AlphaFoldDB" id="A0A4S4D9M9"/>
<dbReference type="PANTHER" id="PTHR33463:SF204">
    <property type="entry name" value="NB-ARC DOMAIN-CONTAINING PROTEIN"/>
    <property type="match status" value="1"/>
</dbReference>